<proteinExistence type="predicted"/>
<gene>
    <name evidence="1" type="ORF">BJ138DRAFT_1131596</name>
</gene>
<accession>A0ACB7ZPM4</accession>
<evidence type="ECO:0000313" key="2">
    <source>
        <dbReference type="Proteomes" id="UP000790377"/>
    </source>
</evidence>
<name>A0ACB7ZPM4_9AGAM</name>
<keyword evidence="2" id="KW-1185">Reference proteome</keyword>
<dbReference type="Proteomes" id="UP000790377">
    <property type="component" value="Unassembled WGS sequence"/>
</dbReference>
<dbReference type="EMBL" id="MU269543">
    <property type="protein sequence ID" value="KAH7902783.1"/>
    <property type="molecule type" value="Genomic_DNA"/>
</dbReference>
<sequence>MAMMMKAFLNRFNRGKDKDTSSVPQPQPTLPRRSLLASFKPLPGVSSQPRSPYRAVPGKPRDVVPFPSRSHQSLPASRPPSSSVPSPDNHVEGDDRDRRGSMASVLEMMSLSLRTPDTSISTDVGSAQLRLAVTPTDDPPNPDNPEPFASSSRETFPLRKSVSRVQATQGEQSRGSTSAPSHTDVVPQLQTSHIVTPPVLTTAGASRPIASQSRTSSLSSSILDLPAGEPLPNQPSSPDQPRDDFFGSFLDLPDLVQPQISTIHTPEATLNRPGLIRAIPIAEASFQ</sequence>
<evidence type="ECO:0000313" key="1">
    <source>
        <dbReference type="EMBL" id="KAH7902783.1"/>
    </source>
</evidence>
<reference evidence="1" key="1">
    <citation type="journal article" date="2021" name="New Phytol.">
        <title>Evolutionary innovations through gain and loss of genes in the ectomycorrhizal Boletales.</title>
        <authorList>
            <person name="Wu G."/>
            <person name="Miyauchi S."/>
            <person name="Morin E."/>
            <person name="Kuo A."/>
            <person name="Drula E."/>
            <person name="Varga T."/>
            <person name="Kohler A."/>
            <person name="Feng B."/>
            <person name="Cao Y."/>
            <person name="Lipzen A."/>
            <person name="Daum C."/>
            <person name="Hundley H."/>
            <person name="Pangilinan J."/>
            <person name="Johnson J."/>
            <person name="Barry K."/>
            <person name="LaButti K."/>
            <person name="Ng V."/>
            <person name="Ahrendt S."/>
            <person name="Min B."/>
            <person name="Choi I.G."/>
            <person name="Park H."/>
            <person name="Plett J.M."/>
            <person name="Magnuson J."/>
            <person name="Spatafora J.W."/>
            <person name="Nagy L.G."/>
            <person name="Henrissat B."/>
            <person name="Grigoriev I.V."/>
            <person name="Yang Z.L."/>
            <person name="Xu J."/>
            <person name="Martin F.M."/>
        </authorList>
    </citation>
    <scope>NUCLEOTIDE SEQUENCE</scope>
    <source>
        <strain evidence="1">ATCC 28755</strain>
    </source>
</reference>
<organism evidence="1 2">
    <name type="scientific">Hygrophoropsis aurantiaca</name>
    <dbReference type="NCBI Taxonomy" id="72124"/>
    <lineage>
        <taxon>Eukaryota</taxon>
        <taxon>Fungi</taxon>
        <taxon>Dikarya</taxon>
        <taxon>Basidiomycota</taxon>
        <taxon>Agaricomycotina</taxon>
        <taxon>Agaricomycetes</taxon>
        <taxon>Agaricomycetidae</taxon>
        <taxon>Boletales</taxon>
        <taxon>Coniophorineae</taxon>
        <taxon>Hygrophoropsidaceae</taxon>
        <taxon>Hygrophoropsis</taxon>
    </lineage>
</organism>
<protein>
    <submittedName>
        <fullName evidence="1">Uncharacterized protein</fullName>
    </submittedName>
</protein>
<comment type="caution">
    <text evidence="1">The sequence shown here is derived from an EMBL/GenBank/DDBJ whole genome shotgun (WGS) entry which is preliminary data.</text>
</comment>